<protein>
    <recommendedName>
        <fullName evidence="1">PIN domain-containing protein</fullName>
    </recommendedName>
</protein>
<dbReference type="GO" id="GO:0016075">
    <property type="term" value="P:rRNA catabolic process"/>
    <property type="evidence" value="ECO:0007669"/>
    <property type="project" value="TreeGrafter"/>
</dbReference>
<dbReference type="Pfam" id="PF01850">
    <property type="entry name" value="PIN"/>
    <property type="match status" value="1"/>
</dbReference>
<evidence type="ECO:0000259" key="1">
    <source>
        <dbReference type="Pfam" id="PF01850"/>
    </source>
</evidence>
<dbReference type="InterPro" id="IPR029060">
    <property type="entry name" value="PIN-like_dom_sf"/>
</dbReference>
<dbReference type="InterPro" id="IPR002716">
    <property type="entry name" value="PIN_dom"/>
</dbReference>
<feature type="domain" description="PIN" evidence="1">
    <location>
        <begin position="8"/>
        <end position="131"/>
    </location>
</feature>
<accession>A0A1G1VBB2</accession>
<comment type="caution">
    <text evidence="2">The sequence shown here is derived from an EMBL/GenBank/DDBJ whole genome shotgun (WGS) entry which is preliminary data.</text>
</comment>
<proteinExistence type="predicted"/>
<dbReference type="PANTHER" id="PTHR42188">
    <property type="entry name" value="23S RRNA-SPECIFIC ENDONUCLEASE VAPC20"/>
    <property type="match status" value="1"/>
</dbReference>
<dbReference type="GO" id="GO:0004521">
    <property type="term" value="F:RNA endonuclease activity"/>
    <property type="evidence" value="ECO:0007669"/>
    <property type="project" value="InterPro"/>
</dbReference>
<sequence length="142" mass="16050">MTKIAIGDADSIIALVYKNDTNHVKAQNIAAQLLAEKYQIIYPNTAIIEAITTLKRALNLSDKSHFINRQYQKNIFNVEFVSQSIMQRASEIFEETQSKQNTFFDAVVVATAESLDTKLIFSFDKWYSKFGFKLAGAINKSS</sequence>
<dbReference type="InterPro" id="IPR039018">
    <property type="entry name" value="VapC20-like"/>
</dbReference>
<dbReference type="Gene3D" id="3.40.50.1010">
    <property type="entry name" value="5'-nuclease"/>
    <property type="match status" value="1"/>
</dbReference>
<dbReference type="EMBL" id="MHCC01000025">
    <property type="protein sequence ID" value="OGY12709.1"/>
    <property type="molecule type" value="Genomic_DNA"/>
</dbReference>
<gene>
    <name evidence="2" type="ORF">A3A77_00255</name>
</gene>
<name>A0A1G1VBB2_9BACT</name>
<dbReference type="Proteomes" id="UP000178659">
    <property type="component" value="Unassembled WGS sequence"/>
</dbReference>
<dbReference type="AlphaFoldDB" id="A0A1G1VBB2"/>
<evidence type="ECO:0000313" key="3">
    <source>
        <dbReference type="Proteomes" id="UP000178659"/>
    </source>
</evidence>
<evidence type="ECO:0000313" key="2">
    <source>
        <dbReference type="EMBL" id="OGY12709.1"/>
    </source>
</evidence>
<reference evidence="2 3" key="1">
    <citation type="journal article" date="2016" name="Nat. Commun.">
        <title>Thousands of microbial genomes shed light on interconnected biogeochemical processes in an aquifer system.</title>
        <authorList>
            <person name="Anantharaman K."/>
            <person name="Brown C.T."/>
            <person name="Hug L.A."/>
            <person name="Sharon I."/>
            <person name="Castelle C.J."/>
            <person name="Probst A.J."/>
            <person name="Thomas B.C."/>
            <person name="Singh A."/>
            <person name="Wilkins M.J."/>
            <person name="Karaoz U."/>
            <person name="Brodie E.L."/>
            <person name="Williams K.H."/>
            <person name="Hubbard S.S."/>
            <person name="Banfield J.F."/>
        </authorList>
    </citation>
    <scope>NUCLEOTIDE SEQUENCE [LARGE SCALE GENOMIC DNA]</scope>
</reference>
<dbReference type="SUPFAM" id="SSF88723">
    <property type="entry name" value="PIN domain-like"/>
    <property type="match status" value="1"/>
</dbReference>
<organism evidence="2 3">
    <name type="scientific">Candidatus Blackburnbacteria bacterium RIFCSPLOWO2_01_FULL_40_20</name>
    <dbReference type="NCBI Taxonomy" id="1797519"/>
    <lineage>
        <taxon>Bacteria</taxon>
        <taxon>Candidatus Blackburniibacteriota</taxon>
    </lineage>
</organism>
<dbReference type="PANTHER" id="PTHR42188:SF1">
    <property type="entry name" value="23S RRNA-SPECIFIC ENDONUCLEASE VAPC20"/>
    <property type="match status" value="1"/>
</dbReference>